<evidence type="ECO:0000313" key="8">
    <source>
        <dbReference type="EMBL" id="OMO52311.1"/>
    </source>
</evidence>
<dbReference type="AlphaFoldDB" id="A0A1R3G2J2"/>
<keyword evidence="3" id="KW-0677">Repeat</keyword>
<dbReference type="Gene3D" id="2.60.40.150">
    <property type="entry name" value="C2 domain"/>
    <property type="match status" value="3"/>
</dbReference>
<dbReference type="InterPro" id="IPR047259">
    <property type="entry name" value="QUIRKY-like"/>
</dbReference>
<dbReference type="CDD" id="cd04019">
    <property type="entry name" value="C2C_MCTP_PRT_plant"/>
    <property type="match status" value="1"/>
</dbReference>
<dbReference type="InterPro" id="IPR000008">
    <property type="entry name" value="C2_dom"/>
</dbReference>
<sequence>MAQNVALKEIKPNIGKGRVTGTGPDRLTSSHDLVEETYYLFVRVVKVKELPWNAALGICDPFVEIKVGNYKGRTSYLENKPDWNEVPLAPQWYKLDDKNGIYLGMGELMLAIWFGTQADEVFPNAWNSDLTIVNGDSIVNTQSKVYIQPKLWYLRVSIVDGQDLVSKSKTTEVYVKANLGFVSLKTRISSNKSLNPKWGEDLMFVAAEPFDESLILTVVEKLEDKTEVTLGKYEIPVSKVSKRNLPEAVGAKWYDLKQVVTEESSGQAKDAKFATKLSMKVSLDGGYHVFDEPVHVSSDFRPTYKALWPGTIGRLELGILGATGLIPMKSRNGRETTDAYCVAKYGPKWIRTRTAVDTFAPKWNEQYVWEIYEPYSLDSLRQQAVEILSMRLTRTEPPLRKEVVECMLDADTHKWSMRSAKANFERLKAVFGVFVNAWKVFDDLRKWRNGLLSLSVVFAGLIVLVFSPTEILLFGLPFLPLYCACLLFRRFQKLPKDPPFMNVKLSLAESVNADDLDEEFDSFPSSKQGDVLRMRYDRLRSFAAKIMHMIGDLACHGERINSLWSGEDPRAPKIFLFACLEVANKS</sequence>
<dbReference type="PROSITE" id="PS50004">
    <property type="entry name" value="C2"/>
    <property type="match status" value="2"/>
</dbReference>
<dbReference type="SUPFAM" id="SSF49562">
    <property type="entry name" value="C2 domain (Calcium/lipid-binding domain, CaLB)"/>
    <property type="match status" value="3"/>
</dbReference>
<evidence type="ECO:0000256" key="1">
    <source>
        <dbReference type="ARBA" id="ARBA00004141"/>
    </source>
</evidence>
<protein>
    <submittedName>
        <fullName evidence="8">C2 calcium-dependent membrane targeting</fullName>
    </submittedName>
</protein>
<dbReference type="InterPro" id="IPR013583">
    <property type="entry name" value="MCTP_C"/>
</dbReference>
<organism evidence="8 9">
    <name type="scientific">Corchorus olitorius</name>
    <dbReference type="NCBI Taxonomy" id="93759"/>
    <lineage>
        <taxon>Eukaryota</taxon>
        <taxon>Viridiplantae</taxon>
        <taxon>Streptophyta</taxon>
        <taxon>Embryophyta</taxon>
        <taxon>Tracheophyta</taxon>
        <taxon>Spermatophyta</taxon>
        <taxon>Magnoliopsida</taxon>
        <taxon>eudicotyledons</taxon>
        <taxon>Gunneridae</taxon>
        <taxon>Pentapetalae</taxon>
        <taxon>rosids</taxon>
        <taxon>malvids</taxon>
        <taxon>Malvales</taxon>
        <taxon>Malvaceae</taxon>
        <taxon>Grewioideae</taxon>
        <taxon>Apeibeae</taxon>
        <taxon>Corchorus</taxon>
    </lineage>
</organism>
<feature type="transmembrane region" description="Helical" evidence="6">
    <location>
        <begin position="472"/>
        <end position="491"/>
    </location>
</feature>
<comment type="subcellular location">
    <subcellularLocation>
        <location evidence="1">Membrane</location>
        <topology evidence="1">Multi-pass membrane protein</topology>
    </subcellularLocation>
</comment>
<evidence type="ECO:0000256" key="3">
    <source>
        <dbReference type="ARBA" id="ARBA00022737"/>
    </source>
</evidence>
<evidence type="ECO:0000256" key="6">
    <source>
        <dbReference type="SAM" id="Phobius"/>
    </source>
</evidence>
<comment type="caution">
    <text evidence="8">The sequence shown here is derived from an EMBL/GenBank/DDBJ whole genome shotgun (WGS) entry which is preliminary data.</text>
</comment>
<feature type="domain" description="C2" evidence="7">
    <location>
        <begin position="296"/>
        <end position="416"/>
    </location>
</feature>
<accession>A0A1R3G2J2</accession>
<name>A0A1R3G2J2_9ROSI</name>
<dbReference type="SMART" id="SM00239">
    <property type="entry name" value="C2"/>
    <property type="match status" value="3"/>
</dbReference>
<keyword evidence="2 6" id="KW-0812">Transmembrane</keyword>
<reference evidence="9" key="1">
    <citation type="submission" date="2013-09" db="EMBL/GenBank/DDBJ databases">
        <title>Corchorus olitorius genome sequencing.</title>
        <authorList>
            <person name="Alam M."/>
            <person name="Haque M.S."/>
            <person name="Islam M.S."/>
            <person name="Emdad E.M."/>
            <person name="Islam M.M."/>
            <person name="Ahmed B."/>
            <person name="Halim A."/>
            <person name="Hossen Q.M.M."/>
            <person name="Hossain M.Z."/>
            <person name="Ahmed R."/>
            <person name="Khan M.M."/>
            <person name="Islam R."/>
            <person name="Rashid M.M."/>
            <person name="Khan S.A."/>
            <person name="Rahman M.S."/>
            <person name="Alam M."/>
            <person name="Yahiya A.S."/>
            <person name="Khan M.S."/>
            <person name="Azam M.S."/>
            <person name="Haque T."/>
            <person name="Lashkar M.Z.H."/>
            <person name="Akhand A.I."/>
            <person name="Morshed G."/>
            <person name="Roy S."/>
            <person name="Uddin K.S."/>
            <person name="Rabeya T."/>
            <person name="Hossain A.S."/>
            <person name="Chowdhury A."/>
            <person name="Snigdha A.R."/>
            <person name="Mortoza M.S."/>
            <person name="Matin S.A."/>
            <person name="Hoque S.M.E."/>
            <person name="Islam M.K."/>
            <person name="Roy D.K."/>
            <person name="Haider R."/>
            <person name="Moosa M.M."/>
            <person name="Elias S.M."/>
            <person name="Hasan A.M."/>
            <person name="Jahan S."/>
            <person name="Shafiuddin M."/>
            <person name="Mahmood N."/>
            <person name="Shommy N.S."/>
        </authorList>
    </citation>
    <scope>NUCLEOTIDE SEQUENCE [LARGE SCALE GENOMIC DNA]</scope>
    <source>
        <strain evidence="9">cv. O-4</strain>
    </source>
</reference>
<evidence type="ECO:0000259" key="7">
    <source>
        <dbReference type="PROSITE" id="PS50004"/>
    </source>
</evidence>
<evidence type="ECO:0000256" key="5">
    <source>
        <dbReference type="ARBA" id="ARBA00023136"/>
    </source>
</evidence>
<evidence type="ECO:0000313" key="9">
    <source>
        <dbReference type="Proteomes" id="UP000187203"/>
    </source>
</evidence>
<evidence type="ECO:0000256" key="2">
    <source>
        <dbReference type="ARBA" id="ARBA00022692"/>
    </source>
</evidence>
<feature type="domain" description="C2" evidence="7">
    <location>
        <begin position="133"/>
        <end position="254"/>
    </location>
</feature>
<dbReference type="InterPro" id="IPR035892">
    <property type="entry name" value="C2_domain_sf"/>
</dbReference>
<keyword evidence="9" id="KW-1185">Reference proteome</keyword>
<dbReference type="STRING" id="93759.A0A1R3G2J2"/>
<dbReference type="OrthoDB" id="67700at2759"/>
<feature type="transmembrane region" description="Helical" evidence="6">
    <location>
        <begin position="449"/>
        <end position="466"/>
    </location>
</feature>
<dbReference type="InterPro" id="IPR047258">
    <property type="entry name" value="C2C_MCTP_PRT_plant"/>
</dbReference>
<keyword evidence="4 6" id="KW-1133">Transmembrane helix</keyword>
<dbReference type="GO" id="GO:0016020">
    <property type="term" value="C:membrane"/>
    <property type="evidence" value="ECO:0007669"/>
    <property type="project" value="UniProtKB-SubCell"/>
</dbReference>
<gene>
    <name evidence="8" type="ORF">COLO4_37283</name>
</gene>
<dbReference type="EMBL" id="AWUE01023871">
    <property type="protein sequence ID" value="OMO52311.1"/>
    <property type="molecule type" value="Genomic_DNA"/>
</dbReference>
<dbReference type="PANTHER" id="PTHR31425:SF26">
    <property type="entry name" value="PROTEIN QUIRKY-LIKE"/>
    <property type="match status" value="1"/>
</dbReference>
<evidence type="ECO:0000256" key="4">
    <source>
        <dbReference type="ARBA" id="ARBA00022989"/>
    </source>
</evidence>
<proteinExistence type="predicted"/>
<dbReference type="Pfam" id="PF08372">
    <property type="entry name" value="PRT_C"/>
    <property type="match status" value="1"/>
</dbReference>
<dbReference type="PANTHER" id="PTHR31425">
    <property type="entry name" value="PHOSPHORIBOSYLANTHRANILATE TRANSFERASE ISOFORM 1"/>
    <property type="match status" value="1"/>
</dbReference>
<dbReference type="Proteomes" id="UP000187203">
    <property type="component" value="Unassembled WGS sequence"/>
</dbReference>
<dbReference type="Pfam" id="PF00168">
    <property type="entry name" value="C2"/>
    <property type="match status" value="3"/>
</dbReference>
<keyword evidence="5 6" id="KW-0472">Membrane</keyword>